<evidence type="ECO:0000256" key="1">
    <source>
        <dbReference type="SAM" id="MobiDB-lite"/>
    </source>
</evidence>
<keyword evidence="2" id="KW-1133">Transmembrane helix</keyword>
<feature type="domain" description="Acyltransferase 3" evidence="3">
    <location>
        <begin position="14"/>
        <end position="339"/>
    </location>
</feature>
<evidence type="ECO:0000313" key="5">
    <source>
        <dbReference type="Proteomes" id="UP000198859"/>
    </source>
</evidence>
<dbReference type="GO" id="GO:0016787">
    <property type="term" value="F:hydrolase activity"/>
    <property type="evidence" value="ECO:0007669"/>
    <property type="project" value="UniProtKB-KW"/>
</dbReference>
<feature type="transmembrane region" description="Helical" evidence="2">
    <location>
        <begin position="139"/>
        <end position="160"/>
    </location>
</feature>
<accession>A0A1H1LPU5</accession>
<name>A0A1H1LPU5_9ACTN</name>
<keyword evidence="4" id="KW-0378">Hydrolase</keyword>
<evidence type="ECO:0000256" key="2">
    <source>
        <dbReference type="SAM" id="Phobius"/>
    </source>
</evidence>
<dbReference type="InterPro" id="IPR050879">
    <property type="entry name" value="Acyltransferase_3"/>
</dbReference>
<feature type="transmembrane region" description="Helical" evidence="2">
    <location>
        <begin position="167"/>
        <end position="187"/>
    </location>
</feature>
<feature type="transmembrane region" description="Helical" evidence="2">
    <location>
        <begin position="36"/>
        <end position="60"/>
    </location>
</feature>
<dbReference type="Proteomes" id="UP000198859">
    <property type="component" value="Chromosome I"/>
</dbReference>
<gene>
    <name evidence="4" type="ORF">SAMN04488570_0287</name>
</gene>
<feature type="transmembrane region" description="Helical" evidence="2">
    <location>
        <begin position="81"/>
        <end position="100"/>
    </location>
</feature>
<dbReference type="PANTHER" id="PTHR23028:SF53">
    <property type="entry name" value="ACYL_TRANSF_3 DOMAIN-CONTAINING PROTEIN"/>
    <property type="match status" value="1"/>
</dbReference>
<evidence type="ECO:0000259" key="3">
    <source>
        <dbReference type="Pfam" id="PF01757"/>
    </source>
</evidence>
<keyword evidence="5" id="KW-1185">Reference proteome</keyword>
<keyword evidence="4" id="KW-0012">Acyltransferase</keyword>
<keyword evidence="2" id="KW-0472">Membrane</keyword>
<dbReference type="OrthoDB" id="3404679at2"/>
<feature type="region of interest" description="Disordered" evidence="1">
    <location>
        <begin position="356"/>
        <end position="377"/>
    </location>
</feature>
<dbReference type="GO" id="GO:0016020">
    <property type="term" value="C:membrane"/>
    <property type="evidence" value="ECO:0007669"/>
    <property type="project" value="TreeGrafter"/>
</dbReference>
<dbReference type="GO" id="GO:0016747">
    <property type="term" value="F:acyltransferase activity, transferring groups other than amino-acyl groups"/>
    <property type="evidence" value="ECO:0007669"/>
    <property type="project" value="InterPro"/>
</dbReference>
<feature type="transmembrane region" description="Helical" evidence="2">
    <location>
        <begin position="263"/>
        <end position="284"/>
    </location>
</feature>
<dbReference type="InterPro" id="IPR002656">
    <property type="entry name" value="Acyl_transf_3_dom"/>
</dbReference>
<feature type="transmembrane region" description="Helical" evidence="2">
    <location>
        <begin position="230"/>
        <end position="251"/>
    </location>
</feature>
<dbReference type="EMBL" id="LT629757">
    <property type="protein sequence ID" value="SDR75829.1"/>
    <property type="molecule type" value="Genomic_DNA"/>
</dbReference>
<reference evidence="5" key="1">
    <citation type="submission" date="2016-10" db="EMBL/GenBank/DDBJ databases">
        <authorList>
            <person name="Varghese N."/>
            <person name="Submissions S."/>
        </authorList>
    </citation>
    <scope>NUCLEOTIDE SEQUENCE [LARGE SCALE GENOMIC DNA]</scope>
    <source>
        <strain evidence="5">DSM 22127</strain>
    </source>
</reference>
<feature type="transmembrane region" description="Helical" evidence="2">
    <location>
        <begin position="329"/>
        <end position="348"/>
    </location>
</feature>
<dbReference type="GO" id="GO:0009103">
    <property type="term" value="P:lipopolysaccharide biosynthetic process"/>
    <property type="evidence" value="ECO:0007669"/>
    <property type="project" value="TreeGrafter"/>
</dbReference>
<sequence>MKDDARTAALPHLPSLDGLRTLAVVLTSLIHLEPDLVPGGFIGVDVFFVLSGFLITSILLREHALTGRLDLRRFYVRRARRLLPAVLALMAVFGLVTVLLTPTVRDLVVAAVTFGGVMTYTMNWASVVGHDVPWQVDHLWSLSVEEQFYLLWPLVLIFFLPRVRRRTLLALTLAGVALSTVAQAVVFDGTHSVSIAYEASPLHAQGILIGCAVAQVFARRPDPTVAFEWFGRRSWTTWLGLAALGAMAVGLDLDHRPAYNGGILLASVAAAVVVVGLISQDMAGRDSTVRRWFSSAPMVALGKRSYSIYLWQNFMAWALTPLLRDSLLWVPANVVATLAAAELSYRFVERRWMSPRPPRATRTPRRQPTHRAADALR</sequence>
<keyword evidence="2" id="KW-0812">Transmembrane</keyword>
<dbReference type="AlphaFoldDB" id="A0A1H1LPU5"/>
<dbReference type="RefSeq" id="WP_091725313.1">
    <property type="nucleotide sequence ID" value="NZ_LT629757.1"/>
</dbReference>
<proteinExistence type="predicted"/>
<dbReference type="STRING" id="642780.SAMN04488570_0287"/>
<dbReference type="Pfam" id="PF01757">
    <property type="entry name" value="Acyl_transf_3"/>
    <property type="match status" value="1"/>
</dbReference>
<evidence type="ECO:0000313" key="4">
    <source>
        <dbReference type="EMBL" id="SDR75829.1"/>
    </source>
</evidence>
<dbReference type="PANTHER" id="PTHR23028">
    <property type="entry name" value="ACETYLTRANSFERASE"/>
    <property type="match status" value="1"/>
</dbReference>
<protein>
    <submittedName>
        <fullName evidence="4">Peptidoglycan/LPS O-acetylase OafA/YrhL, contains acyltransferase and SGNH-hydrolase domains</fullName>
    </submittedName>
</protein>
<organism evidence="4 5">
    <name type="scientific">Nocardioides scoriae</name>
    <dbReference type="NCBI Taxonomy" id="642780"/>
    <lineage>
        <taxon>Bacteria</taxon>
        <taxon>Bacillati</taxon>
        <taxon>Actinomycetota</taxon>
        <taxon>Actinomycetes</taxon>
        <taxon>Propionibacteriales</taxon>
        <taxon>Nocardioidaceae</taxon>
        <taxon>Nocardioides</taxon>
    </lineage>
</organism>
<keyword evidence="4" id="KW-0808">Transferase</keyword>